<dbReference type="CTD" id="24595656"/>
<proteinExistence type="predicted"/>
<keyword evidence="3" id="KW-1185">Reference proteome</keyword>
<dbReference type="RefSeq" id="XP_035588391.1">
    <property type="nucleotide sequence ID" value="XM_035733214.1"/>
</dbReference>
<feature type="compositionally biased region" description="Basic and acidic residues" evidence="1">
    <location>
        <begin position="63"/>
        <end position="72"/>
    </location>
</feature>
<name>A0A6A5DIF6_SCHHA</name>
<dbReference type="KEGG" id="shx:MS3_00004078"/>
<gene>
    <name evidence="2" type="ORF">MS3_00004078</name>
</gene>
<protein>
    <submittedName>
        <fullName evidence="2">Uncharacterized protein</fullName>
    </submittedName>
</protein>
<dbReference type="GeneID" id="24595656"/>
<evidence type="ECO:0000256" key="1">
    <source>
        <dbReference type="SAM" id="MobiDB-lite"/>
    </source>
</evidence>
<dbReference type="Proteomes" id="UP000471633">
    <property type="component" value="Unassembled WGS sequence"/>
</dbReference>
<comment type="caution">
    <text evidence="2">The sequence shown here is derived from an EMBL/GenBank/DDBJ whole genome shotgun (WGS) entry which is preliminary data.</text>
</comment>
<sequence length="281" mass="32230">MIKTLRREIEADMGRINKNWKQLERIAQDRVGWRMLKTNRVRRKRRSVVFDESDDPTSYDGNSDEKTDHPLENMEELDPDKSTGNQHTETGHTNNVHVTRRRGRPARLHRVYSSRGRGRRSTKFLSEKVSHCDKTVEPSLEVTYASPASVDMSSIIIPNNKRLRLFYYGRGLLQLASNTSILSSNDAIQRKGRGVKKLEIEQTRNMTLGNRKISQLDVITINQKTKTVEEIWTGKDVSKSPCARLVWNQGFLTPLGGLSLSTNPVKVPDIHFSSSQFRKQQ</sequence>
<evidence type="ECO:0000313" key="3">
    <source>
        <dbReference type="Proteomes" id="UP000471633"/>
    </source>
</evidence>
<reference evidence="2" key="4">
    <citation type="journal article" date="2022" name="PLoS Pathog.">
        <title>Chromosome-level genome of Schistosoma haematobium underpins genome-wide explorations of molecular variation.</title>
        <authorList>
            <person name="Stroehlein A.J."/>
            <person name="Korhonen P.K."/>
            <person name="Lee V.V."/>
            <person name="Ralph S.A."/>
            <person name="Mentink-Kane M."/>
            <person name="You H."/>
            <person name="McManus D.P."/>
            <person name="Tchuente L.T."/>
            <person name="Stothard J.R."/>
            <person name="Kaur P."/>
            <person name="Dudchenko O."/>
            <person name="Aiden E.L."/>
            <person name="Yang B."/>
            <person name="Yang H."/>
            <person name="Emery A.M."/>
            <person name="Webster B.L."/>
            <person name="Brindley P.J."/>
            <person name="Rollinson D."/>
            <person name="Chang B.C.H."/>
            <person name="Gasser R.B."/>
            <person name="Young N.D."/>
        </authorList>
    </citation>
    <scope>NUCLEOTIDE SEQUENCE</scope>
</reference>
<reference evidence="2" key="3">
    <citation type="submission" date="2021-06" db="EMBL/GenBank/DDBJ databases">
        <title>Chromosome-level genome assembly for S. haematobium.</title>
        <authorList>
            <person name="Stroehlein A.J."/>
        </authorList>
    </citation>
    <scope>NUCLEOTIDE SEQUENCE</scope>
</reference>
<reference evidence="2" key="1">
    <citation type="journal article" date="2012" name="Nat. Genet.">
        <title>Whole-genome sequence of Schistosoma haematobium.</title>
        <authorList>
            <person name="Young N.D."/>
            <person name="Jex A.R."/>
            <person name="Li B."/>
            <person name="Liu S."/>
            <person name="Yang L."/>
            <person name="Xiong Z."/>
            <person name="Li Y."/>
            <person name="Cantacessi C."/>
            <person name="Hall R.S."/>
            <person name="Xu X."/>
            <person name="Chen F."/>
            <person name="Wu X."/>
            <person name="Zerlotini A."/>
            <person name="Oliveira G."/>
            <person name="Hofmann A."/>
            <person name="Zhang G."/>
            <person name="Fang X."/>
            <person name="Kang Y."/>
            <person name="Campbell B.E."/>
            <person name="Loukas A."/>
            <person name="Ranganathan S."/>
            <person name="Rollinson D."/>
            <person name="Rinaldi G."/>
            <person name="Brindley P.J."/>
            <person name="Yang H."/>
            <person name="Wang J."/>
            <person name="Wang J."/>
            <person name="Gasser R.B."/>
        </authorList>
    </citation>
    <scope>NUCLEOTIDE SEQUENCE</scope>
</reference>
<organism evidence="2 3">
    <name type="scientific">Schistosoma haematobium</name>
    <name type="common">Blood fluke</name>
    <dbReference type="NCBI Taxonomy" id="6185"/>
    <lineage>
        <taxon>Eukaryota</taxon>
        <taxon>Metazoa</taxon>
        <taxon>Spiralia</taxon>
        <taxon>Lophotrochozoa</taxon>
        <taxon>Platyhelminthes</taxon>
        <taxon>Trematoda</taxon>
        <taxon>Digenea</taxon>
        <taxon>Strigeidida</taxon>
        <taxon>Schistosomatoidea</taxon>
        <taxon>Schistosomatidae</taxon>
        <taxon>Schistosoma</taxon>
    </lineage>
</organism>
<feature type="region of interest" description="Disordered" evidence="1">
    <location>
        <begin position="47"/>
        <end position="106"/>
    </location>
</feature>
<dbReference type="AlphaFoldDB" id="A0A6A5DIF6"/>
<feature type="compositionally biased region" description="Polar residues" evidence="1">
    <location>
        <begin position="82"/>
        <end position="97"/>
    </location>
</feature>
<reference evidence="2" key="2">
    <citation type="journal article" date="2019" name="Gigascience">
        <title>High-quality Schistosoma haematobium genome achieved by single-molecule and long-range sequencing.</title>
        <authorList>
            <person name="Stroehlein A.J."/>
            <person name="Korhonen P.K."/>
            <person name="Chong T.M."/>
            <person name="Lim Y.L."/>
            <person name="Chan K.G."/>
            <person name="Webster B."/>
            <person name="Rollinson D."/>
            <person name="Brindley P.J."/>
            <person name="Gasser R.B."/>
            <person name="Young N.D."/>
        </authorList>
    </citation>
    <scope>NUCLEOTIDE SEQUENCE</scope>
</reference>
<accession>A0A6A5DIF6</accession>
<evidence type="ECO:0000313" key="2">
    <source>
        <dbReference type="EMBL" id="KAH9594128.1"/>
    </source>
</evidence>
<dbReference type="EMBL" id="AMPZ03000001">
    <property type="protein sequence ID" value="KAH9594128.1"/>
    <property type="molecule type" value="Genomic_DNA"/>
</dbReference>